<sequence length="68" mass="8310">MHVCAMQDLRLEKKRNKEAEKYWLMFGLERRNEKNVSWKPYLLEYEMKSEYRQKLQCELINATVPPSS</sequence>
<dbReference type="EMBL" id="JH712246">
    <property type="protein sequence ID" value="EJD74675.1"/>
    <property type="molecule type" value="Genomic_DNA"/>
</dbReference>
<organism evidence="1">
    <name type="scientific">Loa loa</name>
    <name type="common">Eye worm</name>
    <name type="synonym">Filaria loa</name>
    <dbReference type="NCBI Taxonomy" id="7209"/>
    <lineage>
        <taxon>Eukaryota</taxon>
        <taxon>Metazoa</taxon>
        <taxon>Ecdysozoa</taxon>
        <taxon>Nematoda</taxon>
        <taxon>Chromadorea</taxon>
        <taxon>Rhabditida</taxon>
        <taxon>Spirurina</taxon>
        <taxon>Spiruromorpha</taxon>
        <taxon>Filarioidea</taxon>
        <taxon>Onchocercidae</taxon>
        <taxon>Loa</taxon>
    </lineage>
</organism>
<accession>A0A1S0UGG8</accession>
<dbReference type="AlphaFoldDB" id="A0A1S0UGG8"/>
<evidence type="ECO:0000313" key="1">
    <source>
        <dbReference type="EMBL" id="EJD74675.1"/>
    </source>
</evidence>
<name>A0A1S0UGG8_LOALO</name>
<dbReference type="GeneID" id="31251820"/>
<dbReference type="RefSeq" id="XP_020305577.1">
    <property type="nucleotide sequence ID" value="XM_020450709.1"/>
</dbReference>
<proteinExistence type="predicted"/>
<dbReference type="InParanoid" id="A0A1S0UGG8"/>
<reference evidence="1" key="1">
    <citation type="submission" date="2012-04" db="EMBL/GenBank/DDBJ databases">
        <title>The Genome Sequence of Loa loa.</title>
        <authorList>
            <consortium name="The Broad Institute Genome Sequencing Platform"/>
            <consortium name="Broad Institute Genome Sequencing Center for Infectious Disease"/>
            <person name="Nutman T.B."/>
            <person name="Fink D.L."/>
            <person name="Russ C."/>
            <person name="Young S."/>
            <person name="Zeng Q."/>
            <person name="Gargeya S."/>
            <person name="Alvarado L."/>
            <person name="Berlin A."/>
            <person name="Chapman S.B."/>
            <person name="Chen Z."/>
            <person name="Freedman E."/>
            <person name="Gellesch M."/>
            <person name="Goldberg J."/>
            <person name="Griggs A."/>
            <person name="Gujja S."/>
            <person name="Heilman E.R."/>
            <person name="Heiman D."/>
            <person name="Howarth C."/>
            <person name="Mehta T."/>
            <person name="Neiman D."/>
            <person name="Pearson M."/>
            <person name="Roberts A."/>
            <person name="Saif S."/>
            <person name="Shea T."/>
            <person name="Shenoy N."/>
            <person name="Sisk P."/>
            <person name="Stolte C."/>
            <person name="Sykes S."/>
            <person name="White J."/>
            <person name="Yandava C."/>
            <person name="Haas B."/>
            <person name="Henn M.R."/>
            <person name="Nusbaum C."/>
            <person name="Birren B."/>
        </authorList>
    </citation>
    <scope>NUCLEOTIDE SEQUENCE [LARGE SCALE GENOMIC DNA]</scope>
</reference>
<dbReference type="KEGG" id="loa:LOAG_18039"/>
<dbReference type="CTD" id="31251820"/>
<protein>
    <submittedName>
        <fullName evidence="1">Uncharacterized protein</fullName>
    </submittedName>
</protein>
<gene>
    <name evidence="1" type="ORF">LOAG_18039</name>
</gene>